<comment type="caution">
    <text evidence="2">The sequence shown here is derived from an EMBL/GenBank/DDBJ whole genome shotgun (WGS) entry which is preliminary data.</text>
</comment>
<dbReference type="InterPro" id="IPR037883">
    <property type="entry name" value="Knr4/Smi1-like_sf"/>
</dbReference>
<dbReference type="Pfam" id="PF09346">
    <property type="entry name" value="SMI1_KNR4"/>
    <property type="match status" value="1"/>
</dbReference>
<dbReference type="EMBL" id="ML986843">
    <property type="protein sequence ID" value="KAF2257783.1"/>
    <property type="molecule type" value="Genomic_DNA"/>
</dbReference>
<evidence type="ECO:0000313" key="2">
    <source>
        <dbReference type="EMBL" id="KAF2257783.1"/>
    </source>
</evidence>
<feature type="domain" description="Knr4/Smi1-like" evidence="1">
    <location>
        <begin position="148"/>
        <end position="241"/>
    </location>
</feature>
<reference evidence="3" key="1">
    <citation type="journal article" date="2020" name="Stud. Mycol.">
        <title>101 Dothideomycetes genomes: A test case for predicting lifestyles and emergence of pathogens.</title>
        <authorList>
            <person name="Haridas S."/>
            <person name="Albert R."/>
            <person name="Binder M."/>
            <person name="Bloem J."/>
            <person name="LaButti K."/>
            <person name="Salamov A."/>
            <person name="Andreopoulos B."/>
            <person name="Baker S."/>
            <person name="Barry K."/>
            <person name="Bills G."/>
            <person name="Bluhm B."/>
            <person name="Cannon C."/>
            <person name="Castanera R."/>
            <person name="Culley D."/>
            <person name="Daum C."/>
            <person name="Ezra D."/>
            <person name="Gonzalez J."/>
            <person name="Henrissat B."/>
            <person name="Kuo A."/>
            <person name="Liang C."/>
            <person name="Lipzen A."/>
            <person name="Lutzoni F."/>
            <person name="Magnuson J."/>
            <person name="Mondo S."/>
            <person name="Nolan M."/>
            <person name="Ohm R."/>
            <person name="Pangilinan J."/>
            <person name="Park H.-J."/>
            <person name="Ramirez L."/>
            <person name="Alfaro M."/>
            <person name="Sun H."/>
            <person name="Tritt A."/>
            <person name="Yoshinaga Y."/>
            <person name="Zwiers L.-H."/>
            <person name="Turgeon B."/>
            <person name="Goodwin S."/>
            <person name="Spatafora J."/>
            <person name="Crous P."/>
            <person name="Grigoriev I."/>
        </authorList>
    </citation>
    <scope>NUCLEOTIDE SEQUENCE [LARGE SCALE GENOMIC DNA]</scope>
    <source>
        <strain evidence="3">CBS 304.66</strain>
    </source>
</reference>
<keyword evidence="3" id="KW-1185">Reference proteome</keyword>
<dbReference type="Proteomes" id="UP000800093">
    <property type="component" value="Unassembled WGS sequence"/>
</dbReference>
<accession>A0A9P4JW91</accession>
<sequence length="278" mass="31379">ARTGAAAIDVSSGLTSVLDLRVRLEEAGDSTRTAGIPSVDEVLSMIAKRLDANQQIAYLMQSPRAWAMLKDGALVRSLDLDRGKIEEFAREVEGVIDQRLQRGKADLPPMTMNRIFETLEYNTITHPESREQFLELDDPAPEKLSREPATAAQIEEKEEELGIRLPKDYKEFLMVSNGFDAPFGGIIMEPSLFPVEKIRWLGDEEDYFTDLPLDIPADWTCLCHHSERPLEWPLVGKAIEIGTMDIDNIWLLPPANVDKVKQKVRSILDTNYSDEIKK</sequence>
<gene>
    <name evidence="2" type="ORF">CC78DRAFT_432242</name>
</gene>
<evidence type="ECO:0000259" key="1">
    <source>
        <dbReference type="SMART" id="SM00860"/>
    </source>
</evidence>
<organism evidence="2 3">
    <name type="scientific">Lojkania enalia</name>
    <dbReference type="NCBI Taxonomy" id="147567"/>
    <lineage>
        <taxon>Eukaryota</taxon>
        <taxon>Fungi</taxon>
        <taxon>Dikarya</taxon>
        <taxon>Ascomycota</taxon>
        <taxon>Pezizomycotina</taxon>
        <taxon>Dothideomycetes</taxon>
        <taxon>Pleosporomycetidae</taxon>
        <taxon>Pleosporales</taxon>
        <taxon>Pleosporales incertae sedis</taxon>
        <taxon>Lojkania</taxon>
    </lineage>
</organism>
<feature type="non-terminal residue" evidence="2">
    <location>
        <position position="1"/>
    </location>
</feature>
<dbReference type="OrthoDB" id="2788868at2759"/>
<dbReference type="SMART" id="SM00860">
    <property type="entry name" value="SMI1_KNR4"/>
    <property type="match status" value="1"/>
</dbReference>
<dbReference type="Gene3D" id="3.40.1580.10">
    <property type="entry name" value="SMI1/KNR4-like"/>
    <property type="match status" value="1"/>
</dbReference>
<dbReference type="AlphaFoldDB" id="A0A9P4JW91"/>
<feature type="non-terminal residue" evidence="2">
    <location>
        <position position="278"/>
    </location>
</feature>
<name>A0A9P4JW91_9PLEO</name>
<dbReference type="SUPFAM" id="SSF160631">
    <property type="entry name" value="SMI1/KNR4-like"/>
    <property type="match status" value="1"/>
</dbReference>
<proteinExistence type="predicted"/>
<evidence type="ECO:0000313" key="3">
    <source>
        <dbReference type="Proteomes" id="UP000800093"/>
    </source>
</evidence>
<protein>
    <recommendedName>
        <fullName evidence="1">Knr4/Smi1-like domain-containing protein</fullName>
    </recommendedName>
</protein>
<dbReference type="InterPro" id="IPR018958">
    <property type="entry name" value="Knr4/Smi1-like_dom"/>
</dbReference>